<dbReference type="SUPFAM" id="SSF47413">
    <property type="entry name" value="lambda repressor-like DNA-binding domains"/>
    <property type="match status" value="1"/>
</dbReference>
<reference evidence="4" key="1">
    <citation type="submission" date="2015-12" db="EMBL/GenBank/DDBJ databases">
        <authorList>
            <person name="Lima A."/>
            <person name="Farahani Zayas N."/>
            <person name="Castro Da Silva M.A."/>
            <person name="Cabral A."/>
            <person name="Pessatti M.L."/>
        </authorList>
    </citation>
    <scope>NUCLEOTIDE SEQUENCE [LARGE SCALE GENOMIC DNA]</scope>
    <source>
        <strain evidence="4">LAMA 842</strain>
    </source>
</reference>
<protein>
    <recommendedName>
        <fullName evidence="2">HTH cro/C1-type domain-containing protein</fullName>
    </recommendedName>
</protein>
<dbReference type="Gene3D" id="1.10.260.40">
    <property type="entry name" value="lambda repressor-like DNA-binding domains"/>
    <property type="match status" value="1"/>
</dbReference>
<dbReference type="InterPro" id="IPR010982">
    <property type="entry name" value="Lambda_DNA-bd_dom_sf"/>
</dbReference>
<dbReference type="CDD" id="cd00093">
    <property type="entry name" value="HTH_XRE"/>
    <property type="match status" value="1"/>
</dbReference>
<dbReference type="PATRIC" id="fig|1306954.6.peg.676"/>
<proteinExistence type="predicted"/>
<gene>
    <name evidence="3" type="ORF">J122_2390</name>
</gene>
<dbReference type="GO" id="GO:0003677">
    <property type="term" value="F:DNA binding"/>
    <property type="evidence" value="ECO:0007669"/>
    <property type="project" value="InterPro"/>
</dbReference>
<name>A0A137S8Z7_9GAMM</name>
<dbReference type="PROSITE" id="PS50943">
    <property type="entry name" value="HTH_CROC1"/>
    <property type="match status" value="1"/>
</dbReference>
<dbReference type="Proteomes" id="UP000070282">
    <property type="component" value="Unassembled WGS sequence"/>
</dbReference>
<evidence type="ECO:0000313" key="3">
    <source>
        <dbReference type="EMBL" id="KXO08910.1"/>
    </source>
</evidence>
<evidence type="ECO:0000256" key="1">
    <source>
        <dbReference type="SAM" id="MobiDB-lite"/>
    </source>
</evidence>
<accession>A0A137S8Z7</accession>
<organism evidence="3 4">
    <name type="scientific">Marinobacter excellens LAMA 842</name>
    <dbReference type="NCBI Taxonomy" id="1306954"/>
    <lineage>
        <taxon>Bacteria</taxon>
        <taxon>Pseudomonadati</taxon>
        <taxon>Pseudomonadota</taxon>
        <taxon>Gammaproteobacteria</taxon>
        <taxon>Pseudomonadales</taxon>
        <taxon>Marinobacteraceae</taxon>
        <taxon>Marinobacter</taxon>
    </lineage>
</organism>
<feature type="region of interest" description="Disordered" evidence="1">
    <location>
        <begin position="186"/>
        <end position="208"/>
    </location>
</feature>
<dbReference type="AlphaFoldDB" id="A0A137S8Z7"/>
<sequence length="208" mass="23569">MTAFAAIGPEAAPANLHPEPVRDQYEYAVVGTPPAHYATMDDNPTVGWEGFSGNLTTHARIVPFESDTTRHNRFVRDLQALRDRFSLSKLQLAKLLFVSRQTIYDWERKIPRQIAPEHEQRLVVITQALEHFEGDSAHHFGKLLKQKADTTIQALWKTLTNASPSEDELKADVKTVARKVKMAARAKRLRENTQASSQHHEIDPLRDA</sequence>
<dbReference type="RefSeq" id="WP_061332439.1">
    <property type="nucleotide sequence ID" value="NZ_LOCO01000012.1"/>
</dbReference>
<dbReference type="InterPro" id="IPR001387">
    <property type="entry name" value="Cro/C1-type_HTH"/>
</dbReference>
<evidence type="ECO:0000259" key="2">
    <source>
        <dbReference type="PROSITE" id="PS50943"/>
    </source>
</evidence>
<dbReference type="EMBL" id="LOCO01000012">
    <property type="protein sequence ID" value="KXO08910.1"/>
    <property type="molecule type" value="Genomic_DNA"/>
</dbReference>
<keyword evidence="4" id="KW-1185">Reference proteome</keyword>
<comment type="caution">
    <text evidence="3">The sequence shown here is derived from an EMBL/GenBank/DDBJ whole genome shotgun (WGS) entry which is preliminary data.</text>
</comment>
<evidence type="ECO:0000313" key="4">
    <source>
        <dbReference type="Proteomes" id="UP000070282"/>
    </source>
</evidence>
<feature type="compositionally biased region" description="Basic and acidic residues" evidence="1">
    <location>
        <begin position="198"/>
        <end position="208"/>
    </location>
</feature>
<feature type="domain" description="HTH cro/C1-type" evidence="2">
    <location>
        <begin position="78"/>
        <end position="108"/>
    </location>
</feature>